<comment type="subunit">
    <text evidence="6 12">Homodimer.</text>
</comment>
<evidence type="ECO:0000256" key="4">
    <source>
        <dbReference type="ARBA" id="ARBA00004659"/>
    </source>
</evidence>
<evidence type="ECO:0000256" key="11">
    <source>
        <dbReference type="ARBA" id="ARBA00022726"/>
    </source>
</evidence>
<dbReference type="RefSeq" id="WP_138563348.1">
    <property type="nucleotide sequence ID" value="NZ_CP040602.1"/>
</dbReference>
<evidence type="ECO:0000256" key="6">
    <source>
        <dbReference type="ARBA" id="ARBA00011738"/>
    </source>
</evidence>
<dbReference type="EC" id="2.4.2.7" evidence="7 12"/>
<dbReference type="InterPro" id="IPR000836">
    <property type="entry name" value="PRTase_dom"/>
</dbReference>
<dbReference type="GO" id="GO:0006168">
    <property type="term" value="P:adenine salvage"/>
    <property type="evidence" value="ECO:0007669"/>
    <property type="project" value="InterPro"/>
</dbReference>
<evidence type="ECO:0000256" key="12">
    <source>
        <dbReference type="HAMAP-Rule" id="MF_00004"/>
    </source>
</evidence>
<keyword evidence="8 12" id="KW-0963">Cytoplasm</keyword>
<dbReference type="NCBIfam" id="NF002636">
    <property type="entry name" value="PRK02304.1-5"/>
    <property type="match status" value="1"/>
</dbReference>
<dbReference type="CDD" id="cd06223">
    <property type="entry name" value="PRTases_typeI"/>
    <property type="match status" value="1"/>
</dbReference>
<dbReference type="GO" id="GO:0006166">
    <property type="term" value="P:purine ribonucleoside salvage"/>
    <property type="evidence" value="ECO:0007669"/>
    <property type="project" value="UniProtKB-KW"/>
</dbReference>
<feature type="domain" description="Phosphoribosyltransferase" evidence="13">
    <location>
        <begin position="39"/>
        <end position="162"/>
    </location>
</feature>
<dbReference type="KEGG" id="thig:FE785_00495"/>
<comment type="similarity">
    <text evidence="5 12">Belongs to the purine/pyrimidine phosphoribosyltransferase family.</text>
</comment>
<evidence type="ECO:0000256" key="8">
    <source>
        <dbReference type="ARBA" id="ARBA00022490"/>
    </source>
</evidence>
<accession>A0A4P9K3C3</accession>
<dbReference type="FunFam" id="3.40.50.2020:FF:000004">
    <property type="entry name" value="Adenine phosphoribosyltransferase"/>
    <property type="match status" value="1"/>
</dbReference>
<organism evidence="14 15">
    <name type="scientific">Thiomicrorhabdus sediminis</name>
    <dbReference type="NCBI Taxonomy" id="2580412"/>
    <lineage>
        <taxon>Bacteria</taxon>
        <taxon>Pseudomonadati</taxon>
        <taxon>Pseudomonadota</taxon>
        <taxon>Gammaproteobacteria</taxon>
        <taxon>Thiotrichales</taxon>
        <taxon>Piscirickettsiaceae</taxon>
        <taxon>Thiomicrorhabdus</taxon>
    </lineage>
</organism>
<comment type="pathway">
    <text evidence="4 12">Purine metabolism; AMP biosynthesis via salvage pathway; AMP from adenine: step 1/1.</text>
</comment>
<keyword evidence="15" id="KW-1185">Reference proteome</keyword>
<evidence type="ECO:0000256" key="10">
    <source>
        <dbReference type="ARBA" id="ARBA00022679"/>
    </source>
</evidence>
<dbReference type="Gene3D" id="3.40.50.2020">
    <property type="match status" value="1"/>
</dbReference>
<dbReference type="AlphaFoldDB" id="A0A4P9K3C3"/>
<dbReference type="GO" id="GO:0005737">
    <property type="term" value="C:cytoplasm"/>
    <property type="evidence" value="ECO:0007669"/>
    <property type="project" value="UniProtKB-SubCell"/>
</dbReference>
<dbReference type="HAMAP" id="MF_00004">
    <property type="entry name" value="Aden_phosphoribosyltr"/>
    <property type="match status" value="1"/>
</dbReference>
<evidence type="ECO:0000256" key="5">
    <source>
        <dbReference type="ARBA" id="ARBA00008391"/>
    </source>
</evidence>
<dbReference type="GO" id="GO:0002055">
    <property type="term" value="F:adenine binding"/>
    <property type="evidence" value="ECO:0007669"/>
    <property type="project" value="TreeGrafter"/>
</dbReference>
<keyword evidence="10 12" id="KW-0808">Transferase</keyword>
<dbReference type="GO" id="GO:0044209">
    <property type="term" value="P:AMP salvage"/>
    <property type="evidence" value="ECO:0007669"/>
    <property type="project" value="UniProtKB-UniRule"/>
</dbReference>
<keyword evidence="9 12" id="KW-0328">Glycosyltransferase</keyword>
<dbReference type="SUPFAM" id="SSF53271">
    <property type="entry name" value="PRTase-like"/>
    <property type="match status" value="1"/>
</dbReference>
<dbReference type="InterPro" id="IPR050054">
    <property type="entry name" value="UPRTase/APRTase"/>
</dbReference>
<sequence length="172" mass="18822">MSQHPLAKFLDAVPDFPKPGILFSDISPLLKDHFVATIDAMSELFSEQEWSEIDCLAGIESRGFIFASALAYKHNKGFIKVRKPGKLPNVAASIEYGLEYGSDKLEMQKGDGRKVVLFDDLIATGGSMGAAAQLCEKVGYDVIGMACLIDLASLNSFSYKDMTVRSVIQFED</sequence>
<proteinExistence type="inferred from homology"/>
<comment type="catalytic activity">
    <reaction evidence="1 12">
        <text>AMP + diphosphate = 5-phospho-alpha-D-ribose 1-diphosphate + adenine</text>
        <dbReference type="Rhea" id="RHEA:16609"/>
        <dbReference type="ChEBI" id="CHEBI:16708"/>
        <dbReference type="ChEBI" id="CHEBI:33019"/>
        <dbReference type="ChEBI" id="CHEBI:58017"/>
        <dbReference type="ChEBI" id="CHEBI:456215"/>
        <dbReference type="EC" id="2.4.2.7"/>
    </reaction>
</comment>
<dbReference type="GO" id="GO:0003999">
    <property type="term" value="F:adenine phosphoribosyltransferase activity"/>
    <property type="evidence" value="ECO:0007669"/>
    <property type="project" value="UniProtKB-UniRule"/>
</dbReference>
<evidence type="ECO:0000256" key="7">
    <source>
        <dbReference type="ARBA" id="ARBA00011893"/>
    </source>
</evidence>
<dbReference type="PANTHER" id="PTHR32315">
    <property type="entry name" value="ADENINE PHOSPHORIBOSYLTRANSFERASE"/>
    <property type="match status" value="1"/>
</dbReference>
<dbReference type="EMBL" id="CP040602">
    <property type="protein sequence ID" value="QCU89211.1"/>
    <property type="molecule type" value="Genomic_DNA"/>
</dbReference>
<dbReference type="UniPathway" id="UPA00588">
    <property type="reaction ID" value="UER00646"/>
</dbReference>
<evidence type="ECO:0000256" key="3">
    <source>
        <dbReference type="ARBA" id="ARBA00004496"/>
    </source>
</evidence>
<protein>
    <recommendedName>
        <fullName evidence="7 12">Adenine phosphoribosyltransferase</fullName>
        <shortName evidence="12">APRT</shortName>
        <ecNumber evidence="7 12">2.4.2.7</ecNumber>
    </recommendedName>
</protein>
<evidence type="ECO:0000256" key="1">
    <source>
        <dbReference type="ARBA" id="ARBA00000868"/>
    </source>
</evidence>
<dbReference type="Proteomes" id="UP000304864">
    <property type="component" value="Chromosome"/>
</dbReference>
<dbReference type="InterPro" id="IPR005764">
    <property type="entry name" value="Ade_phspho_trans"/>
</dbReference>
<name>A0A4P9K3C3_9GAMM</name>
<dbReference type="OrthoDB" id="9803963at2"/>
<evidence type="ECO:0000256" key="2">
    <source>
        <dbReference type="ARBA" id="ARBA00003968"/>
    </source>
</evidence>
<evidence type="ECO:0000256" key="9">
    <source>
        <dbReference type="ARBA" id="ARBA00022676"/>
    </source>
</evidence>
<evidence type="ECO:0000313" key="15">
    <source>
        <dbReference type="Proteomes" id="UP000304864"/>
    </source>
</evidence>
<reference evidence="14 15" key="1">
    <citation type="submission" date="2019-05" db="EMBL/GenBank/DDBJ databases">
        <title>Thiomicrorhabdus sediminis sp. nov, a novel sulfur-oxidizing bacterium isolated from coastal sediment.</title>
        <authorList>
            <person name="Liu X."/>
        </authorList>
    </citation>
    <scope>NUCLEOTIDE SEQUENCE [LARGE SCALE GENOMIC DNA]</scope>
    <source>
        <strain evidence="14 15">G1</strain>
    </source>
</reference>
<evidence type="ECO:0000313" key="14">
    <source>
        <dbReference type="EMBL" id="QCU89211.1"/>
    </source>
</evidence>
<keyword evidence="11 12" id="KW-0660">Purine salvage</keyword>
<gene>
    <name evidence="12" type="primary">apt</name>
    <name evidence="14" type="ORF">FE785_00495</name>
</gene>
<comment type="function">
    <text evidence="2 12">Catalyzes a salvage reaction resulting in the formation of AMP, that is energically less costly than de novo synthesis.</text>
</comment>
<dbReference type="GO" id="GO:0016208">
    <property type="term" value="F:AMP binding"/>
    <property type="evidence" value="ECO:0007669"/>
    <property type="project" value="TreeGrafter"/>
</dbReference>
<comment type="subcellular location">
    <subcellularLocation>
        <location evidence="3 12">Cytoplasm</location>
    </subcellularLocation>
</comment>
<evidence type="ECO:0000259" key="13">
    <source>
        <dbReference type="Pfam" id="PF00156"/>
    </source>
</evidence>
<dbReference type="PANTHER" id="PTHR32315:SF3">
    <property type="entry name" value="ADENINE PHOSPHORIBOSYLTRANSFERASE"/>
    <property type="match status" value="1"/>
</dbReference>
<dbReference type="InterPro" id="IPR029057">
    <property type="entry name" value="PRTase-like"/>
</dbReference>
<dbReference type="Pfam" id="PF00156">
    <property type="entry name" value="Pribosyltran"/>
    <property type="match status" value="1"/>
</dbReference>